<accession>A0A4V0Z7A4</accession>
<proteinExistence type="predicted"/>
<sequence>MVRIILCLEIVEINCNVAGINEYKVKSAQKRLI</sequence>
<evidence type="ECO:0000313" key="2">
    <source>
        <dbReference type="Proteomes" id="UP000289794"/>
    </source>
</evidence>
<reference evidence="1 2" key="1">
    <citation type="submission" date="2019-01" db="EMBL/GenBank/DDBJ databases">
        <title>PMF-metabolizing Aryl O-demethylase.</title>
        <authorList>
            <person name="Kim M."/>
        </authorList>
    </citation>
    <scope>NUCLEOTIDE SEQUENCE [LARGE SCALE GENOMIC DNA]</scope>
    <source>
        <strain evidence="1 2">PMF1</strain>
    </source>
</reference>
<organism evidence="1 2">
    <name type="scientific">Blautia producta</name>
    <dbReference type="NCBI Taxonomy" id="33035"/>
    <lineage>
        <taxon>Bacteria</taxon>
        <taxon>Bacillati</taxon>
        <taxon>Bacillota</taxon>
        <taxon>Clostridia</taxon>
        <taxon>Lachnospirales</taxon>
        <taxon>Lachnospiraceae</taxon>
        <taxon>Blautia</taxon>
    </lineage>
</organism>
<dbReference type="KEGG" id="bpro:PMF13cell1_01646"/>
<dbReference type="EMBL" id="CP035945">
    <property type="protein sequence ID" value="QBE96108.1"/>
    <property type="molecule type" value="Genomic_DNA"/>
</dbReference>
<dbReference type="Proteomes" id="UP000289794">
    <property type="component" value="Chromosome"/>
</dbReference>
<name>A0A4V0Z7A4_9FIRM</name>
<protein>
    <submittedName>
        <fullName evidence="1">Uncharacterized protein</fullName>
    </submittedName>
</protein>
<evidence type="ECO:0000313" key="1">
    <source>
        <dbReference type="EMBL" id="QBE96108.1"/>
    </source>
</evidence>
<dbReference type="AlphaFoldDB" id="A0A4V0Z7A4"/>
<gene>
    <name evidence="1" type="ORF">PMF13cell1_01646</name>
</gene>